<feature type="transmembrane region" description="Helical" evidence="7">
    <location>
        <begin position="62"/>
        <end position="82"/>
    </location>
</feature>
<gene>
    <name evidence="8" type="ORF">BDV98DRAFT_557611</name>
</gene>
<dbReference type="AlphaFoldDB" id="A0A5C3QZD0"/>
<protein>
    <submittedName>
        <fullName evidence="8">Bestrophin, RFP-TM, chloride channel-domain-containing protein</fullName>
    </submittedName>
</protein>
<keyword evidence="2" id="KW-0813">Transport</keyword>
<keyword evidence="3 7" id="KW-0812">Transmembrane</keyword>
<evidence type="ECO:0000256" key="1">
    <source>
        <dbReference type="ARBA" id="ARBA00004141"/>
    </source>
</evidence>
<accession>A0A5C3QZD0</accession>
<comment type="subcellular location">
    <subcellularLocation>
        <location evidence="1">Membrane</location>
        <topology evidence="1">Multi-pass membrane protein</topology>
    </subcellularLocation>
</comment>
<organism evidence="8 9">
    <name type="scientific">Pterulicium gracile</name>
    <dbReference type="NCBI Taxonomy" id="1884261"/>
    <lineage>
        <taxon>Eukaryota</taxon>
        <taxon>Fungi</taxon>
        <taxon>Dikarya</taxon>
        <taxon>Basidiomycota</taxon>
        <taxon>Agaricomycotina</taxon>
        <taxon>Agaricomycetes</taxon>
        <taxon>Agaricomycetidae</taxon>
        <taxon>Agaricales</taxon>
        <taxon>Pleurotineae</taxon>
        <taxon>Pterulaceae</taxon>
        <taxon>Pterulicium</taxon>
    </lineage>
</organism>
<dbReference type="GO" id="GO:0016020">
    <property type="term" value="C:membrane"/>
    <property type="evidence" value="ECO:0007669"/>
    <property type="project" value="UniProtKB-SubCell"/>
</dbReference>
<evidence type="ECO:0000313" key="8">
    <source>
        <dbReference type="EMBL" id="TFL07302.1"/>
    </source>
</evidence>
<dbReference type="PANTHER" id="PTHR33281:SF21">
    <property type="entry name" value="MEMBRANE PROTEIN"/>
    <property type="match status" value="1"/>
</dbReference>
<evidence type="ECO:0000256" key="7">
    <source>
        <dbReference type="SAM" id="Phobius"/>
    </source>
</evidence>
<dbReference type="Pfam" id="PF25539">
    <property type="entry name" value="Bestrophin_2"/>
    <property type="match status" value="2"/>
</dbReference>
<reference evidence="8 9" key="1">
    <citation type="journal article" date="2019" name="Nat. Ecol. Evol.">
        <title>Megaphylogeny resolves global patterns of mushroom evolution.</title>
        <authorList>
            <person name="Varga T."/>
            <person name="Krizsan K."/>
            <person name="Foldi C."/>
            <person name="Dima B."/>
            <person name="Sanchez-Garcia M."/>
            <person name="Sanchez-Ramirez S."/>
            <person name="Szollosi G.J."/>
            <person name="Szarkandi J.G."/>
            <person name="Papp V."/>
            <person name="Albert L."/>
            <person name="Andreopoulos W."/>
            <person name="Angelini C."/>
            <person name="Antonin V."/>
            <person name="Barry K.W."/>
            <person name="Bougher N.L."/>
            <person name="Buchanan P."/>
            <person name="Buyck B."/>
            <person name="Bense V."/>
            <person name="Catcheside P."/>
            <person name="Chovatia M."/>
            <person name="Cooper J."/>
            <person name="Damon W."/>
            <person name="Desjardin D."/>
            <person name="Finy P."/>
            <person name="Geml J."/>
            <person name="Haridas S."/>
            <person name="Hughes K."/>
            <person name="Justo A."/>
            <person name="Karasinski D."/>
            <person name="Kautmanova I."/>
            <person name="Kiss B."/>
            <person name="Kocsube S."/>
            <person name="Kotiranta H."/>
            <person name="LaButti K.M."/>
            <person name="Lechner B.E."/>
            <person name="Liimatainen K."/>
            <person name="Lipzen A."/>
            <person name="Lukacs Z."/>
            <person name="Mihaltcheva S."/>
            <person name="Morgado L.N."/>
            <person name="Niskanen T."/>
            <person name="Noordeloos M.E."/>
            <person name="Ohm R.A."/>
            <person name="Ortiz-Santana B."/>
            <person name="Ovrebo C."/>
            <person name="Racz N."/>
            <person name="Riley R."/>
            <person name="Savchenko A."/>
            <person name="Shiryaev A."/>
            <person name="Soop K."/>
            <person name="Spirin V."/>
            <person name="Szebenyi C."/>
            <person name="Tomsovsky M."/>
            <person name="Tulloss R.E."/>
            <person name="Uehling J."/>
            <person name="Grigoriev I.V."/>
            <person name="Vagvolgyi C."/>
            <person name="Papp T."/>
            <person name="Martin F.M."/>
            <person name="Miettinen O."/>
            <person name="Hibbett D.S."/>
            <person name="Nagy L.G."/>
        </authorList>
    </citation>
    <scope>NUCLEOTIDE SEQUENCE [LARGE SCALE GENOMIC DNA]</scope>
    <source>
        <strain evidence="8 9">CBS 309.79</strain>
    </source>
</reference>
<sequence length="431" mass="47616">MDASTSLLVTLKPRRQHLRKYSWLPDVLRVTGSIVPRIIGPVLTVTIWATLVAYAWSKGKSVQLTNSVVPLLSVVVGLILVFRNGSSYDRFWEGRKAFSQMTATIRSFSRSVWISVSLPPPVDEEPPVHVKGKTPVTSVTSTQLRRRKVKALKLALSFAYATKHYLRGEDGTDHEDYFGVLPGSFPRDHRLNFMGDHTFSASPMTYSATTAGTSKAPSIFGDGTRSDGEAKPDATKRIRVKRSKKDLNGSKSTTMGASVAHRAVEFLSSAEQMTLPLPLQIAHYLSLLIFQFRKDGFLETIGPAGLNAMNQSVQSMVEQMTVMERIANTPIPKSYGIHLKQCVTLYLFSLPFTLINDLGWGTIPVVTVVAFTLMGIEGIADEIEMPFGSDPSDIPLDRFCDDLKEEIDFMIHMLPEGGEGRHGYDDGEGDD</sequence>
<evidence type="ECO:0000256" key="6">
    <source>
        <dbReference type="ARBA" id="ARBA00023136"/>
    </source>
</evidence>
<keyword evidence="5" id="KW-0406">Ion transport</keyword>
<dbReference type="EMBL" id="ML178814">
    <property type="protein sequence ID" value="TFL07302.1"/>
    <property type="molecule type" value="Genomic_DNA"/>
</dbReference>
<keyword evidence="6 7" id="KW-0472">Membrane</keyword>
<evidence type="ECO:0000256" key="5">
    <source>
        <dbReference type="ARBA" id="ARBA00023065"/>
    </source>
</evidence>
<proteinExistence type="predicted"/>
<dbReference type="InterPro" id="IPR044669">
    <property type="entry name" value="YneE/VCCN1/2-like"/>
</dbReference>
<evidence type="ECO:0000256" key="4">
    <source>
        <dbReference type="ARBA" id="ARBA00022989"/>
    </source>
</evidence>
<dbReference type="STRING" id="1884261.A0A5C3QZD0"/>
<dbReference type="GO" id="GO:0005254">
    <property type="term" value="F:chloride channel activity"/>
    <property type="evidence" value="ECO:0007669"/>
    <property type="project" value="InterPro"/>
</dbReference>
<dbReference type="PANTHER" id="PTHR33281">
    <property type="entry name" value="UPF0187 PROTEIN YNEE"/>
    <property type="match status" value="1"/>
</dbReference>
<evidence type="ECO:0000256" key="3">
    <source>
        <dbReference type="ARBA" id="ARBA00022692"/>
    </source>
</evidence>
<evidence type="ECO:0000256" key="2">
    <source>
        <dbReference type="ARBA" id="ARBA00022448"/>
    </source>
</evidence>
<keyword evidence="4 7" id="KW-1133">Transmembrane helix</keyword>
<dbReference type="OrthoDB" id="1368at2759"/>
<name>A0A5C3QZD0_9AGAR</name>
<keyword evidence="9" id="KW-1185">Reference proteome</keyword>
<evidence type="ECO:0000313" key="9">
    <source>
        <dbReference type="Proteomes" id="UP000305067"/>
    </source>
</evidence>
<feature type="transmembrane region" description="Helical" evidence="7">
    <location>
        <begin position="38"/>
        <end position="56"/>
    </location>
</feature>
<dbReference type="Proteomes" id="UP000305067">
    <property type="component" value="Unassembled WGS sequence"/>
</dbReference>